<organism evidence="1 2">
    <name type="scientific">Theobroma cacao</name>
    <name type="common">Cacao</name>
    <name type="synonym">Cocoa</name>
    <dbReference type="NCBI Taxonomy" id="3641"/>
    <lineage>
        <taxon>Eukaryota</taxon>
        <taxon>Viridiplantae</taxon>
        <taxon>Streptophyta</taxon>
        <taxon>Embryophyta</taxon>
        <taxon>Tracheophyta</taxon>
        <taxon>Spermatophyta</taxon>
        <taxon>Magnoliopsida</taxon>
        <taxon>eudicotyledons</taxon>
        <taxon>Gunneridae</taxon>
        <taxon>Pentapetalae</taxon>
        <taxon>rosids</taxon>
        <taxon>malvids</taxon>
        <taxon>Malvales</taxon>
        <taxon>Malvaceae</taxon>
        <taxon>Byttnerioideae</taxon>
        <taxon>Theobroma</taxon>
    </lineage>
</organism>
<evidence type="ECO:0000313" key="2">
    <source>
        <dbReference type="Proteomes" id="UP000026915"/>
    </source>
</evidence>
<dbReference type="HOGENOM" id="CLU_2417616_0_0_1"/>
<protein>
    <submittedName>
        <fullName evidence="1">Uncharacterized protein</fullName>
    </submittedName>
</protein>
<sequence length="92" mass="10951">MIKVTTNRVKTVNLRKTLPLLTEKNTNKRKKKFPKGKKREKVTVRLSLRREKENQIKKKREIKESEREACGNGDTAFRFFPGSILFFFLFHP</sequence>
<dbReference type="AlphaFoldDB" id="A0A061FYX4"/>
<proteinExistence type="predicted"/>
<dbReference type="InParanoid" id="A0A061FYX4"/>
<dbReference type="EMBL" id="CM001881">
    <property type="protein sequence ID" value="EOY22248.1"/>
    <property type="molecule type" value="Genomic_DNA"/>
</dbReference>
<keyword evidence="2" id="KW-1185">Reference proteome</keyword>
<name>A0A061FYX4_THECC</name>
<evidence type="ECO:0000313" key="1">
    <source>
        <dbReference type="EMBL" id="EOY22248.1"/>
    </source>
</evidence>
<reference evidence="1 2" key="1">
    <citation type="journal article" date="2013" name="Genome Biol.">
        <title>The genome sequence of the most widely cultivated cacao type and its use to identify candidate genes regulating pod color.</title>
        <authorList>
            <person name="Motamayor J.C."/>
            <person name="Mockaitis K."/>
            <person name="Schmutz J."/>
            <person name="Haiminen N."/>
            <person name="Iii D.L."/>
            <person name="Cornejo O."/>
            <person name="Findley S.D."/>
            <person name="Zheng P."/>
            <person name="Utro F."/>
            <person name="Royaert S."/>
            <person name="Saski C."/>
            <person name="Jenkins J."/>
            <person name="Podicheti R."/>
            <person name="Zhao M."/>
            <person name="Scheffler B.E."/>
            <person name="Stack J.C."/>
            <person name="Feltus F.A."/>
            <person name="Mustiga G.M."/>
            <person name="Amores F."/>
            <person name="Phillips W."/>
            <person name="Marelli J.P."/>
            <person name="May G.D."/>
            <person name="Shapiro H."/>
            <person name="Ma J."/>
            <person name="Bustamante C.D."/>
            <person name="Schnell R.J."/>
            <person name="Main D."/>
            <person name="Gilbert D."/>
            <person name="Parida L."/>
            <person name="Kuhn D.N."/>
        </authorList>
    </citation>
    <scope>NUCLEOTIDE SEQUENCE [LARGE SCALE GENOMIC DNA]</scope>
    <source>
        <strain evidence="2">cv. Matina 1-6</strain>
    </source>
</reference>
<dbReference type="Gramene" id="EOY22248">
    <property type="protein sequence ID" value="EOY22248"/>
    <property type="gene ID" value="TCM_014472"/>
</dbReference>
<accession>A0A061FYX4</accession>
<dbReference type="Proteomes" id="UP000026915">
    <property type="component" value="Chromosome 3"/>
</dbReference>
<gene>
    <name evidence="1" type="ORF">TCM_014472</name>
</gene>